<accession>A0AAD5STB6</accession>
<reference evidence="1" key="1">
    <citation type="submission" date="2020-05" db="EMBL/GenBank/DDBJ databases">
        <title>Phylogenomic resolution of chytrid fungi.</title>
        <authorList>
            <person name="Stajich J.E."/>
            <person name="Amses K."/>
            <person name="Simmons R."/>
            <person name="Seto K."/>
            <person name="Myers J."/>
            <person name="Bonds A."/>
            <person name="Quandt C.A."/>
            <person name="Barry K."/>
            <person name="Liu P."/>
            <person name="Grigoriev I."/>
            <person name="Longcore J.E."/>
            <person name="James T.Y."/>
        </authorList>
    </citation>
    <scope>NUCLEOTIDE SEQUENCE</scope>
    <source>
        <strain evidence="1">JEL0513</strain>
    </source>
</reference>
<protein>
    <submittedName>
        <fullName evidence="1">Uncharacterized protein</fullName>
    </submittedName>
</protein>
<comment type="caution">
    <text evidence="1">The sequence shown here is derived from an EMBL/GenBank/DDBJ whole genome shotgun (WGS) entry which is preliminary data.</text>
</comment>
<dbReference type="AlphaFoldDB" id="A0AAD5STB6"/>
<dbReference type="Proteomes" id="UP001211907">
    <property type="component" value="Unassembled WGS sequence"/>
</dbReference>
<proteinExistence type="predicted"/>
<organism evidence="1 2">
    <name type="scientific">Physocladia obscura</name>
    <dbReference type="NCBI Taxonomy" id="109957"/>
    <lineage>
        <taxon>Eukaryota</taxon>
        <taxon>Fungi</taxon>
        <taxon>Fungi incertae sedis</taxon>
        <taxon>Chytridiomycota</taxon>
        <taxon>Chytridiomycota incertae sedis</taxon>
        <taxon>Chytridiomycetes</taxon>
        <taxon>Chytridiales</taxon>
        <taxon>Chytriomycetaceae</taxon>
        <taxon>Physocladia</taxon>
    </lineage>
</organism>
<dbReference type="EMBL" id="JADGJH010002105">
    <property type="protein sequence ID" value="KAJ3103451.1"/>
    <property type="molecule type" value="Genomic_DNA"/>
</dbReference>
<evidence type="ECO:0000313" key="2">
    <source>
        <dbReference type="Proteomes" id="UP001211907"/>
    </source>
</evidence>
<name>A0AAD5STB6_9FUNG</name>
<gene>
    <name evidence="1" type="ORF">HK100_004202</name>
</gene>
<evidence type="ECO:0000313" key="1">
    <source>
        <dbReference type="EMBL" id="KAJ3103451.1"/>
    </source>
</evidence>
<sequence length="95" mass="10310">MDFESTIATLDAASTFASNLSLLETADAETNNSDDAKTLLDRHDPVSAAKAIVAARNFMRVQYPRIRADLDAILASLARDEAELENVSAKLKTLQ</sequence>
<keyword evidence="2" id="KW-1185">Reference proteome</keyword>